<dbReference type="PANTHER" id="PTHR43881:SF1">
    <property type="entry name" value="GAMMA-GLUTAMYLTRANSPEPTIDASE (AFU_ORTHOLOGUE AFUA_4G13580)"/>
    <property type="match status" value="1"/>
</dbReference>
<dbReference type="AlphaFoldDB" id="A0A511D9L2"/>
<dbReference type="GO" id="GO:0016740">
    <property type="term" value="F:transferase activity"/>
    <property type="evidence" value="ECO:0007669"/>
    <property type="project" value="UniProtKB-KW"/>
</dbReference>
<dbReference type="InterPro" id="IPR052896">
    <property type="entry name" value="GGT-like_enzyme"/>
</dbReference>
<dbReference type="EMBL" id="BJVJ01000003">
    <property type="protein sequence ID" value="GEL21500.1"/>
    <property type="molecule type" value="Genomic_DNA"/>
</dbReference>
<dbReference type="Gene3D" id="3.60.20.40">
    <property type="match status" value="1"/>
</dbReference>
<dbReference type="Pfam" id="PF01019">
    <property type="entry name" value="G_glu_transpept"/>
    <property type="match status" value="1"/>
</dbReference>
<accession>A0A511D9L2</accession>
<organism evidence="1 2">
    <name type="scientific">Pseudonocardia sulfidoxydans NBRC 16205</name>
    <dbReference type="NCBI Taxonomy" id="1223511"/>
    <lineage>
        <taxon>Bacteria</taxon>
        <taxon>Bacillati</taxon>
        <taxon>Actinomycetota</taxon>
        <taxon>Actinomycetes</taxon>
        <taxon>Pseudonocardiales</taxon>
        <taxon>Pseudonocardiaceae</taxon>
        <taxon>Pseudonocardia</taxon>
    </lineage>
</organism>
<dbReference type="PANTHER" id="PTHR43881">
    <property type="entry name" value="GAMMA-GLUTAMYLTRANSPEPTIDASE (AFU_ORTHOLOGUE AFUA_4G13580)"/>
    <property type="match status" value="1"/>
</dbReference>
<keyword evidence="1" id="KW-0808">Transferase</keyword>
<dbReference type="PRINTS" id="PR01210">
    <property type="entry name" value="GGTRANSPTASE"/>
</dbReference>
<evidence type="ECO:0000313" key="1">
    <source>
        <dbReference type="EMBL" id="GEL21500.1"/>
    </source>
</evidence>
<dbReference type="RefSeq" id="WP_147102245.1">
    <property type="nucleotide sequence ID" value="NZ_BJVJ01000003.1"/>
</dbReference>
<dbReference type="SUPFAM" id="SSF56235">
    <property type="entry name" value="N-terminal nucleophile aminohydrolases (Ntn hydrolases)"/>
    <property type="match status" value="1"/>
</dbReference>
<dbReference type="OrthoDB" id="9781342at2"/>
<dbReference type="InterPro" id="IPR043137">
    <property type="entry name" value="GGT_ssub_C"/>
</dbReference>
<dbReference type="Proteomes" id="UP000321685">
    <property type="component" value="Unassembled WGS sequence"/>
</dbReference>
<evidence type="ECO:0000313" key="2">
    <source>
        <dbReference type="Proteomes" id="UP000321685"/>
    </source>
</evidence>
<proteinExistence type="predicted"/>
<sequence>MSRSGAVAAAHPLAAAAARDVALRGGNAVDAAVAAQAVICVAMPEAAGVGGDVLALVRAPDGTVTAVNGTGRAPKDWPTLGGPGVGNSVTVPGALAGWADLNERFGALAFGEVLEPATRLARDGLTVGDALISALAAHGERLARVSPGAPVLGVSPGDRWTQPALAALLDRASETGPGALYRGEAADAVARAVAAAGGSLAAADLHDHTSMITEPIAVGWAGATVHVQPPNSQGVLLAMALQWLDGHWDEIDAGHRDHVMVEIIGEVFAHRDDSGRGATLLAEPLDVDTERAAEHPGGPRSYLHTAGVATADSAGWVVSSLVSVFDGFGSAIHVPELGLHLNNRADGFTAGANAARPGARPVHTLAPMLATGPGGSSLAMSTPGADGQVQTLLQVASRLRAGADLEVALAAHRWRAEDGNLLVETGHPVADALASRGHRVVERPHGSGVFGSVVAAGLSPDRPPFSASDLRRQSTSLSW</sequence>
<dbReference type="InterPro" id="IPR029055">
    <property type="entry name" value="Ntn_hydrolases_N"/>
</dbReference>
<gene>
    <name evidence="1" type="ORF">PSU4_04540</name>
</gene>
<protein>
    <submittedName>
        <fullName evidence="1">Gamma-glutamyltransferase</fullName>
    </submittedName>
</protein>
<name>A0A511D9L2_9PSEU</name>
<reference evidence="1 2" key="1">
    <citation type="submission" date="2019-07" db="EMBL/GenBank/DDBJ databases">
        <title>Whole genome shotgun sequence of Pseudonocardia sulfidoxydans NBRC 16205.</title>
        <authorList>
            <person name="Hosoyama A."/>
            <person name="Uohara A."/>
            <person name="Ohji S."/>
            <person name="Ichikawa N."/>
        </authorList>
    </citation>
    <scope>NUCLEOTIDE SEQUENCE [LARGE SCALE GENOMIC DNA]</scope>
    <source>
        <strain evidence="1 2">NBRC 16205</strain>
    </source>
</reference>
<keyword evidence="2" id="KW-1185">Reference proteome</keyword>
<comment type="caution">
    <text evidence="1">The sequence shown here is derived from an EMBL/GenBank/DDBJ whole genome shotgun (WGS) entry which is preliminary data.</text>
</comment>